<reference evidence="8" key="1">
    <citation type="submission" date="2017-04" db="EMBL/GenBank/DDBJ databases">
        <authorList>
            <person name="Varghese N."/>
            <person name="Submissions S."/>
        </authorList>
    </citation>
    <scope>NUCLEOTIDE SEQUENCE [LARGE SCALE GENOMIC DNA]</scope>
    <source>
        <strain evidence="8">DSM 20463</strain>
    </source>
</reference>
<keyword evidence="8" id="KW-1185">Reference proteome</keyword>
<keyword evidence="3" id="KW-0175">Coiled coil</keyword>
<organism evidence="7 8">
    <name type="scientific">Peptoniphilus asaccharolyticus DSM 20463</name>
    <dbReference type="NCBI Taxonomy" id="573058"/>
    <lineage>
        <taxon>Bacteria</taxon>
        <taxon>Bacillati</taxon>
        <taxon>Bacillota</taxon>
        <taxon>Tissierellia</taxon>
        <taxon>Tissierellales</taxon>
        <taxon>Peptoniphilaceae</taxon>
        <taxon>Peptoniphilus</taxon>
    </lineage>
</organism>
<dbReference type="PANTHER" id="PTHR46652:SF8">
    <property type="entry name" value="LEUCINE RICH REPEAT CONTAINING 23"/>
    <property type="match status" value="1"/>
</dbReference>
<dbReference type="InterPro" id="IPR002988">
    <property type="entry name" value="GA_module"/>
</dbReference>
<dbReference type="Gene3D" id="3.30.457.10">
    <property type="entry name" value="Copper amine oxidase-like, N-terminal domain"/>
    <property type="match status" value="1"/>
</dbReference>
<dbReference type="Proteomes" id="UP000192368">
    <property type="component" value="Unassembled WGS sequence"/>
</dbReference>
<dbReference type="PANTHER" id="PTHR46652">
    <property type="entry name" value="LEUCINE-RICH REPEAT AND IQ DOMAIN-CONTAINING PROTEIN 1-RELATED"/>
    <property type="match status" value="1"/>
</dbReference>
<dbReference type="InterPro" id="IPR012854">
    <property type="entry name" value="Cu_amine_oxidase-like_N"/>
</dbReference>
<gene>
    <name evidence="7" type="ORF">SAMN00017477_0254</name>
</gene>
<evidence type="ECO:0000256" key="1">
    <source>
        <dbReference type="ARBA" id="ARBA00022614"/>
    </source>
</evidence>
<dbReference type="InterPro" id="IPR038765">
    <property type="entry name" value="Papain-like_cys_pep_sf"/>
</dbReference>
<dbReference type="Pfam" id="PF12799">
    <property type="entry name" value="LRR_4"/>
    <property type="match status" value="3"/>
</dbReference>
<evidence type="ECO:0000256" key="3">
    <source>
        <dbReference type="SAM" id="Coils"/>
    </source>
</evidence>
<dbReference type="RefSeq" id="WP_084229960.1">
    <property type="nucleotide sequence ID" value="NZ_FWWR01000009.1"/>
</dbReference>
<accession>A0A1W1UHQ9</accession>
<dbReference type="SMART" id="SM00369">
    <property type="entry name" value="LRR_TYP"/>
    <property type="match status" value="6"/>
</dbReference>
<evidence type="ECO:0000313" key="8">
    <source>
        <dbReference type="Proteomes" id="UP000192368"/>
    </source>
</evidence>
<dbReference type="InterPro" id="IPR001611">
    <property type="entry name" value="Leu-rich_rpt"/>
</dbReference>
<dbReference type="InterPro" id="IPR000668">
    <property type="entry name" value="Peptidase_C1A_C"/>
</dbReference>
<dbReference type="OrthoDB" id="3648721at2"/>
<proteinExistence type="predicted"/>
<evidence type="ECO:0000256" key="5">
    <source>
        <dbReference type="SAM" id="SignalP"/>
    </source>
</evidence>
<dbReference type="CDD" id="cd02619">
    <property type="entry name" value="Peptidase_C1"/>
    <property type="match status" value="1"/>
</dbReference>
<feature type="coiled-coil region" evidence="3">
    <location>
        <begin position="1363"/>
        <end position="1537"/>
    </location>
</feature>
<evidence type="ECO:0000313" key="7">
    <source>
        <dbReference type="EMBL" id="SMB80579.1"/>
    </source>
</evidence>
<dbReference type="Pfam" id="PF01468">
    <property type="entry name" value="GA"/>
    <property type="match status" value="3"/>
</dbReference>
<dbReference type="Pfam" id="PF07833">
    <property type="entry name" value="Cu_amine_oxidN1"/>
    <property type="match status" value="1"/>
</dbReference>
<dbReference type="InterPro" id="IPR000169">
    <property type="entry name" value="Pept_cys_AS"/>
</dbReference>
<dbReference type="InterPro" id="IPR050836">
    <property type="entry name" value="SDS22/Internalin_LRR"/>
</dbReference>
<dbReference type="PROSITE" id="PS00139">
    <property type="entry name" value="THIOL_PROTEASE_CYS"/>
    <property type="match status" value="1"/>
</dbReference>
<feature type="region of interest" description="Disordered" evidence="4">
    <location>
        <begin position="898"/>
        <end position="929"/>
    </location>
</feature>
<name>A0A1W1UHQ9_PEPAS</name>
<keyword evidence="2" id="KW-0677">Repeat</keyword>
<evidence type="ECO:0000259" key="6">
    <source>
        <dbReference type="SMART" id="SM00645"/>
    </source>
</evidence>
<dbReference type="SUPFAM" id="SSF55383">
    <property type="entry name" value="Copper amine oxidase, domain N"/>
    <property type="match status" value="1"/>
</dbReference>
<dbReference type="Gene3D" id="3.90.70.10">
    <property type="entry name" value="Cysteine proteinases"/>
    <property type="match status" value="1"/>
</dbReference>
<dbReference type="Gene3D" id="1.20.5.420">
    <property type="entry name" value="Immunoglobulin FC, subunit C"/>
    <property type="match status" value="2"/>
</dbReference>
<dbReference type="GO" id="GO:0006508">
    <property type="term" value="P:proteolysis"/>
    <property type="evidence" value="ECO:0007669"/>
    <property type="project" value="InterPro"/>
</dbReference>
<dbReference type="SUPFAM" id="SSF54001">
    <property type="entry name" value="Cysteine proteinases"/>
    <property type="match status" value="1"/>
</dbReference>
<dbReference type="SMART" id="SM00645">
    <property type="entry name" value="Pept_C1"/>
    <property type="match status" value="1"/>
</dbReference>
<keyword evidence="5" id="KW-0732">Signal</keyword>
<dbReference type="InterPro" id="IPR025875">
    <property type="entry name" value="Leu-rich_rpt_4"/>
</dbReference>
<dbReference type="Gene3D" id="3.80.10.10">
    <property type="entry name" value="Ribonuclease Inhibitor"/>
    <property type="match status" value="2"/>
</dbReference>
<dbReference type="SUPFAM" id="SSF52058">
    <property type="entry name" value="L domain-like"/>
    <property type="match status" value="1"/>
</dbReference>
<dbReference type="InterPro" id="IPR032675">
    <property type="entry name" value="LRR_dom_sf"/>
</dbReference>
<dbReference type="EMBL" id="FWWR01000009">
    <property type="protein sequence ID" value="SMB80579.1"/>
    <property type="molecule type" value="Genomic_DNA"/>
</dbReference>
<sequence>MKGYFKRMFALLLVLIISISSLGSGAYAENMYFQDENQDKIYNLNENITEPVLNPEYTYYINHKDEFIYGYIPEKYINLREESSLKTRRRRSLDQLREAGFPKKYDSRERKIISPVKNQYMAGVCWAFSSLSTIETLLLKEGKGEVDFSEGHMAYNASKDVDLEMGGNNLIAMRYFSRLAGPVQEKNAKEYEIVENNPRAGSRTFDNRTVNLMDDADKKLHEFYVPDMIELDCNVDNIKSCVIEYGSVASCYYDDDGLNDAYGYEKTNPKDKYHRVKTQYSGNLSERAIVNHQVTIVGWDDEMKIINKKNEEATGAFLVKNSWGKEKIGEKEDGFMWISYDSFTKGKRDPLFIFPRIEDAKDKSTQIYTYSDYKGNRTEIGNGTNANGAINIYKRQNKEPEKLTDVRFYNSSNTPVWYEIYLTEDSDNFKTQERTFNHQGGEVKKLIIKDNSNWKKIASGNLSHAGFYTIKINDDISLSKDKFALKFRSNAKSISCYDYQSEQDVSFLYNGPESELYYNIDKNFTLGALTKEIDMPAVEVSVLDKFEKVKENYKLEEIKPLKVEIKNIGNTDISKLNISLEGEDKACFDIVEGELAAANLIKGSSLELKIKPKEGLKAKSQVGEAYEAYLSISADNLKPVKSDSFKFQVEKDIELNKEIVEFGDEDLKEFILDLLKNKNHPTRKARGPLKPDIVLDNPNYEKDKDSEDLYDFEMKMFKKFTYKRKELKDTKGLEKMTNLTELALQENKIESLEFLKDFKNLAILKMNSNKIEDIAALKNLVGLKTLYINENKIKDFSPIKELSLSQYKFAFGKQNIDIKLKENAFNLNLIDKEGRNYNLEEARLGSGLNGDYQNIIEKGDDGIYKFTQKPEDTVLNIGKAKDTGTPIWIIKIDASAIPKHEDEKPNPNEGGDNEGEKPTPPSQRTRVDFEIDDTIKNKSVLKETLLKILKSGEKDFTSKDGYGGEISATLSKTYKKPQAENEIFEDEMDLFTDLSITKNMYLVSLKGLEKAINLENLTLFENSIRDLSPIKALKNLKTINMDSNYIEDISALANLSSLKSISFINNQIEDMTSLQNLKNLKLIDLGKNKIQDLSPLQKLEKLENLSLYDNKIEDISTLKNLPGIKYLRLENNNIKDVSALEGNKVFANFSFANNRICDFSPLKNTIRGYTYARATNDQRIELTPEKSPFTLVLKDCSDKSYELEADFIEKVAENTYKYKAQTKNTIRVKDDFYSKTKGKYAWIVTIDPVKLIQADKKAQDAADAALKVLEDKKGDVTDKEIANAKALIDKVQDQTAKQSLTSRLDNVRQAKADRETAKSLADAKEEAINKIKGLDKLSQDEKNSYKAGIDGAENKDAVDAIVLEAQKDNAKKIIASLDKLTDNERTQADNDIDSTADEAKINEIVDAAQKLQKDRQALEDYKNQEKAKVDALDKLTDEEKTESKTKIDEATTKDAVDAIVLEAQKDNAKKKVEELTKLNEEEKAEALRAIEEATNEESLDKAIKNAEASNVSIDELKAQAKDKLNNLNKLSKEEKAAITKKIDDATSKANVIDIITEAEKENNNKAPEETGRDQYPWVSPYNYNPFWSLQFYTPAKTESKPATEIKIDSKLVIGSKNLVVTINGVQKEVVMDVEPFISNNRTMLPIRFVAEALGFKVEWDVSTRTVILTDKDTVVKIPVDTNKIIVNGTVFESDVKPILKNDRTMIPIANIARALGLVDGKDIIWNGGTKEVIIKRDILK</sequence>
<evidence type="ECO:0000256" key="4">
    <source>
        <dbReference type="SAM" id="MobiDB-lite"/>
    </source>
</evidence>
<dbReference type="InterPro" id="IPR003591">
    <property type="entry name" value="Leu-rich_rpt_typical-subtyp"/>
</dbReference>
<dbReference type="GO" id="GO:0008234">
    <property type="term" value="F:cysteine-type peptidase activity"/>
    <property type="evidence" value="ECO:0007669"/>
    <property type="project" value="InterPro"/>
</dbReference>
<dbReference type="InterPro" id="IPR036582">
    <property type="entry name" value="Mao_N_sf"/>
</dbReference>
<protein>
    <submittedName>
        <fullName evidence="7">GA module</fullName>
    </submittedName>
</protein>
<keyword evidence="1" id="KW-0433">Leucine-rich repeat</keyword>
<dbReference type="SUPFAM" id="SSF52075">
    <property type="entry name" value="Outer arm dynein light chain 1"/>
    <property type="match status" value="1"/>
</dbReference>
<dbReference type="PROSITE" id="PS51450">
    <property type="entry name" value="LRR"/>
    <property type="match status" value="8"/>
</dbReference>
<dbReference type="STRING" id="573058.SAMN00017477_0254"/>
<feature type="signal peptide" evidence="5">
    <location>
        <begin position="1"/>
        <end position="28"/>
    </location>
</feature>
<dbReference type="Pfam" id="PF00112">
    <property type="entry name" value="Peptidase_C1"/>
    <property type="match status" value="1"/>
</dbReference>
<feature type="domain" description="Peptidase C1A papain C-terminal" evidence="6">
    <location>
        <begin position="101"/>
        <end position="354"/>
    </location>
</feature>
<evidence type="ECO:0000256" key="2">
    <source>
        <dbReference type="ARBA" id="ARBA00022737"/>
    </source>
</evidence>
<dbReference type="SMART" id="SM00365">
    <property type="entry name" value="LRR_SD22"/>
    <property type="match status" value="7"/>
</dbReference>
<feature type="chain" id="PRO_5013026312" evidence="5">
    <location>
        <begin position="29"/>
        <end position="1740"/>
    </location>
</feature>